<dbReference type="AlphaFoldDB" id="A0A918K3E7"/>
<feature type="domain" description="Protein NO VEIN C-terminal" evidence="1">
    <location>
        <begin position="144"/>
        <end position="213"/>
    </location>
</feature>
<dbReference type="InterPro" id="IPR024975">
    <property type="entry name" value="NOV_C"/>
</dbReference>
<keyword evidence="3" id="KW-1185">Reference proteome</keyword>
<dbReference type="Pfam" id="PF13020">
    <property type="entry name" value="NOV_C"/>
    <property type="match status" value="1"/>
</dbReference>
<accession>A0A918K3E7</accession>
<dbReference type="EMBL" id="BMWD01000002">
    <property type="protein sequence ID" value="GGX44915.1"/>
    <property type="molecule type" value="Genomic_DNA"/>
</dbReference>
<reference evidence="2" key="2">
    <citation type="submission" date="2020-09" db="EMBL/GenBank/DDBJ databases">
        <authorList>
            <person name="Sun Q."/>
            <person name="Ohkuma M."/>
        </authorList>
    </citation>
    <scope>NUCLEOTIDE SEQUENCE</scope>
    <source>
        <strain evidence="2">JCM 4956</strain>
    </source>
</reference>
<dbReference type="RefSeq" id="WP_190034033.1">
    <property type="nucleotide sequence ID" value="NZ_BMWD01000002.1"/>
</dbReference>
<name>A0A918K3E7_9ACTN</name>
<comment type="caution">
    <text evidence="2">The sequence shown here is derived from an EMBL/GenBank/DDBJ whole genome shotgun (WGS) entry which is preliminary data.</text>
</comment>
<gene>
    <name evidence="2" type="ORF">GCM10010515_09780</name>
</gene>
<proteinExistence type="predicted"/>
<organism evidence="2 3">
    <name type="scientific">Streptomyces fructofermentans</name>
    <dbReference type="NCBI Taxonomy" id="152141"/>
    <lineage>
        <taxon>Bacteria</taxon>
        <taxon>Bacillati</taxon>
        <taxon>Actinomycetota</taxon>
        <taxon>Actinomycetes</taxon>
        <taxon>Kitasatosporales</taxon>
        <taxon>Streptomycetaceae</taxon>
        <taxon>Streptomyces</taxon>
    </lineage>
</organism>
<evidence type="ECO:0000313" key="2">
    <source>
        <dbReference type="EMBL" id="GGX44915.1"/>
    </source>
</evidence>
<protein>
    <recommendedName>
        <fullName evidence="1">Protein NO VEIN C-terminal domain-containing protein</fullName>
    </recommendedName>
</protein>
<reference evidence="2" key="1">
    <citation type="journal article" date="2014" name="Int. J. Syst. Evol. Microbiol.">
        <title>Complete genome sequence of Corynebacterium casei LMG S-19264T (=DSM 44701T), isolated from a smear-ripened cheese.</title>
        <authorList>
            <consortium name="US DOE Joint Genome Institute (JGI-PGF)"/>
            <person name="Walter F."/>
            <person name="Albersmeier A."/>
            <person name="Kalinowski J."/>
            <person name="Ruckert C."/>
        </authorList>
    </citation>
    <scope>NUCLEOTIDE SEQUENCE</scope>
    <source>
        <strain evidence="2">JCM 4956</strain>
    </source>
</reference>
<evidence type="ECO:0000313" key="3">
    <source>
        <dbReference type="Proteomes" id="UP000645555"/>
    </source>
</evidence>
<dbReference type="Proteomes" id="UP000645555">
    <property type="component" value="Unassembled WGS sequence"/>
</dbReference>
<sequence length="287" mass="30723">MPVPPSPVLRAAARWLERLPASSPARCRALFIHHADYSDLTPTQYEAAYTWLGENGLLEDLDRSAAVGELVFRAALASSGAPWLQDADVLVRGPEELPDDALRAAEALRLSEGEAYEQVSAVWGKVDTEARALIGSVGELALVALLAEAVDARVEHVAAHSDGFGYDIAVHARGRPLHIEAKSTVRRGRLAFYLSRHEYETMRRDPAWQLVAVQLTQGYEIAAVASVAAEWISAQVPQDGGPFGRWEACRLDVPPDAVVPGIPRLAPLLRAGTTGAMLRGGVGGVGG</sequence>
<evidence type="ECO:0000259" key="1">
    <source>
        <dbReference type="Pfam" id="PF13020"/>
    </source>
</evidence>